<dbReference type="Gene3D" id="2.60.120.230">
    <property type="match status" value="2"/>
</dbReference>
<reference evidence="4" key="1">
    <citation type="journal article" date="2019" name="Int. J. Syst. Evol. Microbiol.">
        <title>The Global Catalogue of Microorganisms (GCM) 10K type strain sequencing project: providing services to taxonomists for standard genome sequencing and annotation.</title>
        <authorList>
            <consortium name="The Broad Institute Genomics Platform"/>
            <consortium name="The Broad Institute Genome Sequencing Center for Infectious Disease"/>
            <person name="Wu L."/>
            <person name="Ma J."/>
        </authorList>
    </citation>
    <scope>NUCLEOTIDE SEQUENCE [LARGE SCALE GENOMIC DNA]</scope>
    <source>
        <strain evidence="4">JCM 16722</strain>
    </source>
</reference>
<dbReference type="InterPro" id="IPR015196">
    <property type="entry name" value="PngaseF_N"/>
</dbReference>
<dbReference type="InterPro" id="IPR053251">
    <property type="entry name" value="N-glycanase"/>
</dbReference>
<dbReference type="PROSITE" id="PS51257">
    <property type="entry name" value="PROKAR_LIPOPROTEIN"/>
    <property type="match status" value="1"/>
</dbReference>
<keyword evidence="1" id="KW-1015">Disulfide bond</keyword>
<dbReference type="EMBL" id="BAAAZK010000003">
    <property type="protein sequence ID" value="GAA4173858.1"/>
    <property type="molecule type" value="Genomic_DNA"/>
</dbReference>
<dbReference type="InterPro" id="IPR015197">
    <property type="entry name" value="PngaseF_C"/>
</dbReference>
<name>A0ABP7ZZ27_9SPHI</name>
<dbReference type="InterPro" id="IPR008977">
    <property type="entry name" value="PHM/PNGase_F_dom_sf"/>
</dbReference>
<evidence type="ECO:0000313" key="3">
    <source>
        <dbReference type="EMBL" id="GAA4173858.1"/>
    </source>
</evidence>
<proteinExistence type="predicted"/>
<evidence type="ECO:0000259" key="2">
    <source>
        <dbReference type="SMART" id="SM01290"/>
    </source>
</evidence>
<accession>A0ABP7ZZ27</accession>
<protein>
    <recommendedName>
        <fullName evidence="2">Peptide-N-glycosidase F N-terminal domain-containing protein</fullName>
    </recommendedName>
</protein>
<dbReference type="InterPro" id="IPR014784">
    <property type="entry name" value="Cu2_ascorb_mOase-like_C"/>
</dbReference>
<dbReference type="SMART" id="SM01290">
    <property type="entry name" value="N-glycanase_N"/>
    <property type="match status" value="1"/>
</dbReference>
<evidence type="ECO:0000256" key="1">
    <source>
        <dbReference type="ARBA" id="ARBA00023157"/>
    </source>
</evidence>
<organism evidence="3 4">
    <name type="scientific">Sphingobacterium ginsenosidimutans</name>
    <dbReference type="NCBI Taxonomy" id="687845"/>
    <lineage>
        <taxon>Bacteria</taxon>
        <taxon>Pseudomonadati</taxon>
        <taxon>Bacteroidota</taxon>
        <taxon>Sphingobacteriia</taxon>
        <taxon>Sphingobacteriales</taxon>
        <taxon>Sphingobacteriaceae</taxon>
        <taxon>Sphingobacterium</taxon>
    </lineage>
</organism>
<gene>
    <name evidence="3" type="ORF">GCM10022218_17390</name>
</gene>
<dbReference type="SUPFAM" id="SSF49742">
    <property type="entry name" value="PHM/PNGase F"/>
    <property type="match status" value="2"/>
</dbReference>
<dbReference type="Proteomes" id="UP001500167">
    <property type="component" value="Unassembled WGS sequence"/>
</dbReference>
<dbReference type="Pfam" id="PF09113">
    <property type="entry name" value="N-glycanase_C"/>
    <property type="match status" value="1"/>
</dbReference>
<evidence type="ECO:0000313" key="4">
    <source>
        <dbReference type="Proteomes" id="UP001500167"/>
    </source>
</evidence>
<feature type="domain" description="Peptide-N-glycosidase F N-terminal" evidence="2">
    <location>
        <begin position="51"/>
        <end position="175"/>
    </location>
</feature>
<comment type="caution">
    <text evidence="3">The sequence shown here is derived from an EMBL/GenBank/DDBJ whole genome shotgun (WGS) entry which is preliminary data.</text>
</comment>
<sequence>MKTKFFIIIPMVMAIFWSISGCQKPTGELAPTDLAGEKLAKKAIVNATDTTVKTFSKEPVANATVVAKKFKFPSSSTDVKKILMHVYLTCPSGGCPPWDVYANVRLMKSNGDDNKTYGYELGRWITPYGKDNTSIPGGWVIDVTDFRSLLIGDVTLETRAEVWSGTWEVSIDFEFQRGTPTYKYSAVVPIMQYNDWSWTGINFGKGTVTANNYNGKQTGFNISGMPSNVERTSFRSIISGWGQAYPAAPGGRRFAEWAFRKHGISIDDSPTFVHDMNGLGCAVNPKVVKNQAGNWTPDRAGWCPGLEVPVRTNVLASPKAGGSFNFNYVLQEDQWNPNNLTEKWRDNGVDTGGAYYALSTYMVIESNSPISGSPVVSNRP</sequence>
<dbReference type="PANTHER" id="PTHR39319">
    <property type="entry name" value="SI:DKEY-256H2.1"/>
    <property type="match status" value="1"/>
</dbReference>
<keyword evidence="4" id="KW-1185">Reference proteome</keyword>
<dbReference type="RefSeq" id="WP_346085574.1">
    <property type="nucleotide sequence ID" value="NZ_BAAAZK010000003.1"/>
</dbReference>
<dbReference type="PANTHER" id="PTHR39319:SF1">
    <property type="entry name" value="SI:DKEY-256H2.1"/>
    <property type="match status" value="1"/>
</dbReference>